<keyword evidence="1" id="KW-0732">Signal</keyword>
<dbReference type="Proteomes" id="UP000014760">
    <property type="component" value="Unassembled WGS sequence"/>
</dbReference>
<keyword evidence="4" id="KW-1185">Reference proteome</keyword>
<organism evidence="2">
    <name type="scientific">Capitella teleta</name>
    <name type="common">Polychaete worm</name>
    <dbReference type="NCBI Taxonomy" id="283909"/>
    <lineage>
        <taxon>Eukaryota</taxon>
        <taxon>Metazoa</taxon>
        <taxon>Spiralia</taxon>
        <taxon>Lophotrochozoa</taxon>
        <taxon>Annelida</taxon>
        <taxon>Polychaeta</taxon>
        <taxon>Sedentaria</taxon>
        <taxon>Scolecida</taxon>
        <taxon>Capitellidae</taxon>
        <taxon>Capitella</taxon>
    </lineage>
</organism>
<reference evidence="2 4" key="2">
    <citation type="journal article" date="2013" name="Nature">
        <title>Insights into bilaterian evolution from three spiralian genomes.</title>
        <authorList>
            <person name="Simakov O."/>
            <person name="Marletaz F."/>
            <person name="Cho S.J."/>
            <person name="Edsinger-Gonzales E."/>
            <person name="Havlak P."/>
            <person name="Hellsten U."/>
            <person name="Kuo D.H."/>
            <person name="Larsson T."/>
            <person name="Lv J."/>
            <person name="Arendt D."/>
            <person name="Savage R."/>
            <person name="Osoegawa K."/>
            <person name="de Jong P."/>
            <person name="Grimwood J."/>
            <person name="Chapman J.A."/>
            <person name="Shapiro H."/>
            <person name="Aerts A."/>
            <person name="Otillar R.P."/>
            <person name="Terry A.Y."/>
            <person name="Boore J.L."/>
            <person name="Grigoriev I.V."/>
            <person name="Lindberg D.R."/>
            <person name="Seaver E.C."/>
            <person name="Weisblat D.A."/>
            <person name="Putnam N.H."/>
            <person name="Rokhsar D.S."/>
        </authorList>
    </citation>
    <scope>NUCLEOTIDE SEQUENCE</scope>
    <source>
        <strain evidence="2 4">I ESC-2004</strain>
    </source>
</reference>
<dbReference type="EnsemblMetazoa" id="CapteT213524">
    <property type="protein sequence ID" value="CapteP213524"/>
    <property type="gene ID" value="CapteG213524"/>
</dbReference>
<evidence type="ECO:0000313" key="4">
    <source>
        <dbReference type="Proteomes" id="UP000014760"/>
    </source>
</evidence>
<name>R7V681_CAPTE</name>
<dbReference type="EMBL" id="KB294782">
    <property type="protein sequence ID" value="ELU14084.1"/>
    <property type="molecule type" value="Genomic_DNA"/>
</dbReference>
<dbReference type="EMBL" id="AMQN01018711">
    <property type="status" value="NOT_ANNOTATED_CDS"/>
    <property type="molecule type" value="Genomic_DNA"/>
</dbReference>
<evidence type="ECO:0000256" key="1">
    <source>
        <dbReference type="SAM" id="SignalP"/>
    </source>
</evidence>
<gene>
    <name evidence="2" type="ORF">CAPTEDRAFT_213524</name>
</gene>
<reference evidence="4" key="1">
    <citation type="submission" date="2012-12" db="EMBL/GenBank/DDBJ databases">
        <authorList>
            <person name="Hellsten U."/>
            <person name="Grimwood J."/>
            <person name="Chapman J.A."/>
            <person name="Shapiro H."/>
            <person name="Aerts A."/>
            <person name="Otillar R.P."/>
            <person name="Terry A.Y."/>
            <person name="Boore J.L."/>
            <person name="Simakov O."/>
            <person name="Marletaz F."/>
            <person name="Cho S.-J."/>
            <person name="Edsinger-Gonzales E."/>
            <person name="Havlak P."/>
            <person name="Kuo D.-H."/>
            <person name="Larsson T."/>
            <person name="Lv J."/>
            <person name="Arendt D."/>
            <person name="Savage R."/>
            <person name="Osoegawa K."/>
            <person name="de Jong P."/>
            <person name="Lindberg D.R."/>
            <person name="Seaver E.C."/>
            <person name="Weisblat D.A."/>
            <person name="Putnam N.H."/>
            <person name="Grigoriev I.V."/>
            <person name="Rokhsar D.S."/>
        </authorList>
    </citation>
    <scope>NUCLEOTIDE SEQUENCE</scope>
    <source>
        <strain evidence="4">I ESC-2004</strain>
    </source>
</reference>
<reference evidence="3" key="3">
    <citation type="submission" date="2015-06" db="UniProtKB">
        <authorList>
            <consortium name="EnsemblMetazoa"/>
        </authorList>
    </citation>
    <scope>IDENTIFICATION</scope>
</reference>
<proteinExistence type="predicted"/>
<evidence type="ECO:0000313" key="2">
    <source>
        <dbReference type="EMBL" id="ELU14084.1"/>
    </source>
</evidence>
<dbReference type="HOGENOM" id="CLU_099184_0_0_1"/>
<feature type="chain" id="PRO_5008788751" description="Spaetzle domain-containing protein" evidence="1">
    <location>
        <begin position="27"/>
        <end position="249"/>
    </location>
</feature>
<dbReference type="AlphaFoldDB" id="R7V681"/>
<sequence length="249" mass="28102">MPHLKILVAIKVLILLQILQTGICLGRVPDSHSLLEAEGGGRGGPPSRPTDTRYQINPKSLLNSRYPGLLTPLSYFHISGYKERCSLTKYGQLCLFYRKNREYYAHDILLANHAEKTRSVQIAVFAVKRKLPFYYSFYSIITKVISIHARAYDRCLVNAAFTETTESSTGVYIVALPDLVQSFHIGQCGSTGDCRGNGKKCMIESRQHQFLVTDYPVQTPGQLAWAVFFNRVHFEQVPIETYCKCVITS</sequence>
<evidence type="ECO:0000313" key="3">
    <source>
        <dbReference type="EnsemblMetazoa" id="CapteP213524"/>
    </source>
</evidence>
<evidence type="ECO:0008006" key="5">
    <source>
        <dbReference type="Google" id="ProtNLM"/>
    </source>
</evidence>
<feature type="signal peptide" evidence="1">
    <location>
        <begin position="1"/>
        <end position="26"/>
    </location>
</feature>
<protein>
    <recommendedName>
        <fullName evidence="5">Spaetzle domain-containing protein</fullName>
    </recommendedName>
</protein>
<accession>R7V681</accession>